<protein>
    <recommendedName>
        <fullName evidence="3">Catechol O-methyltransferase</fullName>
    </recommendedName>
</protein>
<dbReference type="PANTHER" id="PTHR43836:SF2">
    <property type="entry name" value="CATECHOL O-METHYLTRANSFERASE 1-RELATED"/>
    <property type="match status" value="1"/>
</dbReference>
<evidence type="ECO:0000313" key="1">
    <source>
        <dbReference type="EMBL" id="CAE8623322.1"/>
    </source>
</evidence>
<evidence type="ECO:0000313" key="2">
    <source>
        <dbReference type="Proteomes" id="UP000654075"/>
    </source>
</evidence>
<dbReference type="GO" id="GO:0008171">
    <property type="term" value="F:O-methyltransferase activity"/>
    <property type="evidence" value="ECO:0007669"/>
    <property type="project" value="TreeGrafter"/>
</dbReference>
<proteinExistence type="predicted"/>
<dbReference type="InterPro" id="IPR029063">
    <property type="entry name" value="SAM-dependent_MTases_sf"/>
</dbReference>
<comment type="caution">
    <text evidence="1">The sequence shown here is derived from an EMBL/GenBank/DDBJ whole genome shotgun (WGS) entry which is preliminary data.</text>
</comment>
<name>A0A813GGR6_POLGL</name>
<dbReference type="PANTHER" id="PTHR43836">
    <property type="entry name" value="CATECHOL O-METHYLTRANSFERASE 1-RELATED"/>
    <property type="match status" value="1"/>
</dbReference>
<dbReference type="AlphaFoldDB" id="A0A813GGR6"/>
<organism evidence="1 2">
    <name type="scientific">Polarella glacialis</name>
    <name type="common">Dinoflagellate</name>
    <dbReference type="NCBI Taxonomy" id="89957"/>
    <lineage>
        <taxon>Eukaryota</taxon>
        <taxon>Sar</taxon>
        <taxon>Alveolata</taxon>
        <taxon>Dinophyceae</taxon>
        <taxon>Suessiales</taxon>
        <taxon>Suessiaceae</taxon>
        <taxon>Polarella</taxon>
    </lineage>
</organism>
<dbReference type="EMBL" id="CAJNNV010028148">
    <property type="protein sequence ID" value="CAE8623322.1"/>
    <property type="molecule type" value="Genomic_DNA"/>
</dbReference>
<dbReference type="OrthoDB" id="10251242at2759"/>
<sequence>MPLFDDTASETSPRVTGLRPMELSNTAWAWAEISASSDASAARVWLELAKKADVTDTQGLTNTLQACGTLVARRDPVLAAISAELPHRRDTSAQSVTTTVWSWWKLSFSAGCWPFIQEATNSKVLLDPMGYSYSIMMAEWEKVEDHEQELFGLMELNQLLPLPIQLFALVSQWRGGCWGGPPLLSLPSVAYRKLAALLDFVETQVSRVAPVIPGMQSRVTEDGVSLGILHAIEHFGSGVGQWLKVAGDSKAQLVEAALRRRPSWSSDACVEMGTFVGYTAIRLARFMRGFGGDGELDPTQQHARPRGDRPGRAVSLEVDAIHALLTRHTLSLARLSSNSEVWVGQALDLIPRLVEELGAESVGFVFMDHRGTRFHSDLFWLQRHGLLPPRCTHVCDNTLKPGAPICMWHAVYQQSTRAAARSGSSPPAMSYSMNEFAHWNSEDWMLVNCLDVPDHGQPRGGVNTQS</sequence>
<keyword evidence="2" id="KW-1185">Reference proteome</keyword>
<dbReference type="Proteomes" id="UP000654075">
    <property type="component" value="Unassembled WGS sequence"/>
</dbReference>
<gene>
    <name evidence="1" type="ORF">PGLA1383_LOCUS40609</name>
</gene>
<reference evidence="1" key="1">
    <citation type="submission" date="2021-02" db="EMBL/GenBank/DDBJ databases">
        <authorList>
            <person name="Dougan E. K."/>
            <person name="Rhodes N."/>
            <person name="Thang M."/>
            <person name="Chan C."/>
        </authorList>
    </citation>
    <scope>NUCLEOTIDE SEQUENCE</scope>
</reference>
<dbReference type="Gene3D" id="3.40.50.150">
    <property type="entry name" value="Vaccinia Virus protein VP39"/>
    <property type="match status" value="1"/>
</dbReference>
<evidence type="ECO:0008006" key="3">
    <source>
        <dbReference type="Google" id="ProtNLM"/>
    </source>
</evidence>
<dbReference type="SUPFAM" id="SSF53335">
    <property type="entry name" value="S-adenosyl-L-methionine-dependent methyltransferases"/>
    <property type="match status" value="1"/>
</dbReference>
<accession>A0A813GGR6</accession>